<dbReference type="EMBL" id="FN653015">
    <property type="protein sequence ID" value="CBY20458.1"/>
    <property type="molecule type" value="Genomic_DNA"/>
</dbReference>
<sequence>MAPAWFPKLDYLSKLKLPICSVANFESASELLGAQRDRCNNMKGRGKPLTLPEPPGSWYGHKVAPGTKKDVFAAARPKTPARFKNRIRPQYSADNPFSSYDNRPEAGPDNQRTRRMNSSLSHRAVYETKNITHASEKSLVRESLVKESFKPLSKTPLNPNFRRFSKVPKPITPAFDSRSVQLG</sequence>
<dbReference type="EMBL" id="FN654386">
    <property type="protein sequence ID" value="CBY33003.1"/>
    <property type="molecule type" value="Genomic_DNA"/>
</dbReference>
<feature type="compositionally biased region" description="Polar residues" evidence="1">
    <location>
        <begin position="92"/>
        <end position="101"/>
    </location>
</feature>
<evidence type="ECO:0000313" key="4">
    <source>
        <dbReference type="Proteomes" id="UP000001307"/>
    </source>
</evidence>
<gene>
    <name evidence="2" type="ORF">GSOID_T00000454001</name>
    <name evidence="3" type="ORF">GSOID_T00020869001</name>
</gene>
<dbReference type="AlphaFoldDB" id="E4WRS6"/>
<accession>E4WRS6</accession>
<dbReference type="InParanoid" id="E4WRS6"/>
<proteinExistence type="predicted"/>
<evidence type="ECO:0000313" key="3">
    <source>
        <dbReference type="EMBL" id="CBY33003.1"/>
    </source>
</evidence>
<evidence type="ECO:0000256" key="1">
    <source>
        <dbReference type="SAM" id="MobiDB-lite"/>
    </source>
</evidence>
<feature type="region of interest" description="Disordered" evidence="1">
    <location>
        <begin position="77"/>
        <end position="119"/>
    </location>
</feature>
<dbReference type="Proteomes" id="UP000001307">
    <property type="component" value="Unassembled WGS sequence"/>
</dbReference>
<protein>
    <submittedName>
        <fullName evidence="2">Uncharacterized protein</fullName>
    </submittedName>
</protein>
<dbReference type="OrthoDB" id="10326934at2759"/>
<reference evidence="2" key="1">
    <citation type="journal article" date="2010" name="Science">
        <title>Plasticity of animal genome architecture unmasked by rapid evolution of a pelagic tunicate.</title>
        <authorList>
            <person name="Denoeud F."/>
            <person name="Henriet S."/>
            <person name="Mungpakdee S."/>
            <person name="Aury J.M."/>
            <person name="Da Silva C."/>
            <person name="Brinkmann H."/>
            <person name="Mikhaleva J."/>
            <person name="Olsen L.C."/>
            <person name="Jubin C."/>
            <person name="Canestro C."/>
            <person name="Bouquet J.M."/>
            <person name="Danks G."/>
            <person name="Poulain J."/>
            <person name="Campsteijn C."/>
            <person name="Adamski M."/>
            <person name="Cross I."/>
            <person name="Yadetie F."/>
            <person name="Muffato M."/>
            <person name="Louis A."/>
            <person name="Butcher S."/>
            <person name="Tsagkogeorga G."/>
            <person name="Konrad A."/>
            <person name="Singh S."/>
            <person name="Jensen M.F."/>
            <person name="Cong E.H."/>
            <person name="Eikeseth-Otteraa H."/>
            <person name="Noel B."/>
            <person name="Anthouard V."/>
            <person name="Porcel B.M."/>
            <person name="Kachouri-Lafond R."/>
            <person name="Nishino A."/>
            <person name="Ugolini M."/>
            <person name="Chourrout P."/>
            <person name="Nishida H."/>
            <person name="Aasland R."/>
            <person name="Huzurbazar S."/>
            <person name="Westhof E."/>
            <person name="Delsuc F."/>
            <person name="Lehrach H."/>
            <person name="Reinhardt R."/>
            <person name="Weissenbach J."/>
            <person name="Roy S.W."/>
            <person name="Artiguenave F."/>
            <person name="Postlethwait J.H."/>
            <person name="Manak J.R."/>
            <person name="Thompson E.M."/>
            <person name="Jaillon O."/>
            <person name="Du Pasquier L."/>
            <person name="Boudinot P."/>
            <person name="Liberles D.A."/>
            <person name="Volff J.N."/>
            <person name="Philippe H."/>
            <person name="Lenhard B."/>
            <person name="Roest Crollius H."/>
            <person name="Wincker P."/>
            <person name="Chourrout D."/>
        </authorList>
    </citation>
    <scope>NUCLEOTIDE SEQUENCE [LARGE SCALE GENOMIC DNA]</scope>
</reference>
<dbReference type="Proteomes" id="UP000011014">
    <property type="component" value="Unassembled WGS sequence"/>
</dbReference>
<name>E4WRS6_OIKDI</name>
<organism evidence="2">
    <name type="scientific">Oikopleura dioica</name>
    <name type="common">Tunicate</name>
    <dbReference type="NCBI Taxonomy" id="34765"/>
    <lineage>
        <taxon>Eukaryota</taxon>
        <taxon>Metazoa</taxon>
        <taxon>Chordata</taxon>
        <taxon>Tunicata</taxon>
        <taxon>Appendicularia</taxon>
        <taxon>Copelata</taxon>
        <taxon>Oikopleuridae</taxon>
        <taxon>Oikopleura</taxon>
    </lineage>
</organism>
<evidence type="ECO:0000313" key="2">
    <source>
        <dbReference type="EMBL" id="CBY20458.1"/>
    </source>
</evidence>
<feature type="region of interest" description="Disordered" evidence="1">
    <location>
        <begin position="151"/>
        <end position="183"/>
    </location>
</feature>
<keyword evidence="4" id="KW-1185">Reference proteome</keyword>